<dbReference type="Proteomes" id="UP000066549">
    <property type="component" value="Chromosome"/>
</dbReference>
<dbReference type="InterPro" id="IPR006684">
    <property type="entry name" value="YbgC/YbaW"/>
</dbReference>
<name>A0A0H4IZL6_9PROT</name>
<keyword evidence="2" id="KW-0378">Hydrolase</keyword>
<dbReference type="NCBIfam" id="TIGR00051">
    <property type="entry name" value="YbgC/FadM family acyl-CoA thioesterase"/>
    <property type="match status" value="1"/>
</dbReference>
<sequence>MVGRIHHWPIRIYYEDTDSGGVVYHSNYLKFMERARTEWLRDFEIDQKALKDNLNLMFVVHEIDIKFMRPAVFNDEIEVQTKLDKLGSVKIELEQKIFRSSELLIESRVVVASVNSISMKPMRIPNEIKLLMENK</sequence>
<organism evidence="3 4">
    <name type="scientific">Methylophilales bacterium MBRS-H7</name>
    <dbReference type="NCBI Taxonomy" id="1623450"/>
    <lineage>
        <taxon>Bacteria</taxon>
        <taxon>Pseudomonadati</taxon>
        <taxon>Pseudomonadota</taxon>
        <taxon>Betaproteobacteria</taxon>
        <taxon>Nitrosomonadales</taxon>
        <taxon>OM43 clade</taxon>
    </lineage>
</organism>
<evidence type="ECO:0000256" key="1">
    <source>
        <dbReference type="ARBA" id="ARBA00005953"/>
    </source>
</evidence>
<dbReference type="NCBIfam" id="TIGR02799">
    <property type="entry name" value="thio_ybgC"/>
    <property type="match status" value="1"/>
</dbReference>
<dbReference type="InterPro" id="IPR014166">
    <property type="entry name" value="Tol-Pal_acyl-CoA_thioesterase"/>
</dbReference>
<reference evidence="3 4" key="1">
    <citation type="submission" date="2015-03" db="EMBL/GenBank/DDBJ databases">
        <title>Comparative analysis of the OM43 clade including a novel species from Red Sea uncovers genomic and metabolic diversity among marine methylotrophs.</title>
        <authorList>
            <person name="Jimenez-Infante F."/>
            <person name="Ngugi D.K."/>
            <person name="Vinu M."/>
            <person name="Alam I."/>
            <person name="Kamau A."/>
            <person name="Blom J."/>
            <person name="Bajic V.B."/>
            <person name="Stingl U."/>
        </authorList>
    </citation>
    <scope>NUCLEOTIDE SEQUENCE [LARGE SCALE GENOMIC DNA]</scope>
    <source>
        <strain evidence="3 4">MBRSH7</strain>
    </source>
</reference>
<evidence type="ECO:0000313" key="3">
    <source>
        <dbReference type="EMBL" id="AKO65944.1"/>
    </source>
</evidence>
<keyword evidence="4" id="KW-1185">Reference proteome</keyword>
<evidence type="ECO:0000313" key="4">
    <source>
        <dbReference type="Proteomes" id="UP000066549"/>
    </source>
</evidence>
<dbReference type="OrthoDB" id="9808429at2"/>
<dbReference type="PATRIC" id="fig|1623450.3.peg.856"/>
<gene>
    <name evidence="3" type="ORF">VI33_04315</name>
</gene>
<dbReference type="GO" id="GO:0047617">
    <property type="term" value="F:fatty acyl-CoA hydrolase activity"/>
    <property type="evidence" value="ECO:0007669"/>
    <property type="project" value="TreeGrafter"/>
</dbReference>
<evidence type="ECO:0000256" key="2">
    <source>
        <dbReference type="ARBA" id="ARBA00022801"/>
    </source>
</evidence>
<dbReference type="PROSITE" id="PS01328">
    <property type="entry name" value="4HBCOA_THIOESTERASE"/>
    <property type="match status" value="1"/>
</dbReference>
<dbReference type="InterPro" id="IPR029069">
    <property type="entry name" value="HotDog_dom_sf"/>
</dbReference>
<dbReference type="CDD" id="cd00586">
    <property type="entry name" value="4HBT"/>
    <property type="match status" value="1"/>
</dbReference>
<dbReference type="PIRSF" id="PIRSF003230">
    <property type="entry name" value="YbgC"/>
    <property type="match status" value="1"/>
</dbReference>
<dbReference type="SUPFAM" id="SSF54637">
    <property type="entry name" value="Thioesterase/thiol ester dehydrase-isomerase"/>
    <property type="match status" value="1"/>
</dbReference>
<dbReference type="AlphaFoldDB" id="A0A0H4IZL6"/>
<dbReference type="Gene3D" id="3.10.129.10">
    <property type="entry name" value="Hotdog Thioesterase"/>
    <property type="match status" value="1"/>
</dbReference>
<dbReference type="PANTHER" id="PTHR31793">
    <property type="entry name" value="4-HYDROXYBENZOYL-COA THIOESTERASE FAMILY MEMBER"/>
    <property type="match status" value="1"/>
</dbReference>
<dbReference type="PANTHER" id="PTHR31793:SF37">
    <property type="entry name" value="ACYL-COA THIOESTER HYDROLASE YBGC"/>
    <property type="match status" value="1"/>
</dbReference>
<dbReference type="Pfam" id="PF13279">
    <property type="entry name" value="4HBT_2"/>
    <property type="match status" value="1"/>
</dbReference>
<dbReference type="InterPro" id="IPR050563">
    <property type="entry name" value="4-hydroxybenzoyl-CoA_TE"/>
</dbReference>
<protein>
    <submittedName>
        <fullName evidence="3">4-hydroxybenzoyl-CoA thioesterase</fullName>
    </submittedName>
</protein>
<comment type="similarity">
    <text evidence="1">Belongs to the 4-hydroxybenzoyl-CoA thioesterase family.</text>
</comment>
<dbReference type="InterPro" id="IPR008272">
    <property type="entry name" value="HB-CoA_thioesterase_AS"/>
</dbReference>
<dbReference type="EMBL" id="CP011002">
    <property type="protein sequence ID" value="AKO65944.1"/>
    <property type="molecule type" value="Genomic_DNA"/>
</dbReference>
<accession>A0A0H4IZL6</accession>
<dbReference type="FunFam" id="3.10.129.10:FF:000004">
    <property type="entry name" value="Tol-pal system-associated acyl-CoA thioesterase"/>
    <property type="match status" value="1"/>
</dbReference>
<proteinExistence type="inferred from homology"/>